<gene>
    <name evidence="3" type="ORF">ITX44_01650</name>
</gene>
<dbReference type="EMBL" id="JADKYB010000001">
    <property type="protein sequence ID" value="MBM9503251.1"/>
    <property type="molecule type" value="Genomic_DNA"/>
</dbReference>
<organism evidence="3 4">
    <name type="scientific">Actinacidiphila acididurans</name>
    <dbReference type="NCBI Taxonomy" id="2784346"/>
    <lineage>
        <taxon>Bacteria</taxon>
        <taxon>Bacillati</taxon>
        <taxon>Actinomycetota</taxon>
        <taxon>Actinomycetes</taxon>
        <taxon>Kitasatosporales</taxon>
        <taxon>Streptomycetaceae</taxon>
        <taxon>Actinacidiphila</taxon>
    </lineage>
</organism>
<feature type="compositionally biased region" description="Low complexity" evidence="2">
    <location>
        <begin position="62"/>
        <end position="99"/>
    </location>
</feature>
<protein>
    <submittedName>
        <fullName evidence="3">Uncharacterized protein</fullName>
    </submittedName>
</protein>
<evidence type="ECO:0000313" key="3">
    <source>
        <dbReference type="EMBL" id="MBM9503251.1"/>
    </source>
</evidence>
<accession>A0ABS2TJR8</accession>
<comment type="caution">
    <text evidence="3">The sequence shown here is derived from an EMBL/GenBank/DDBJ whole genome shotgun (WGS) entry which is preliminary data.</text>
</comment>
<feature type="region of interest" description="Disordered" evidence="2">
    <location>
        <begin position="53"/>
        <end position="111"/>
    </location>
</feature>
<sequence>MPKDPATNNLGDVYADRIRADLDRVDAEIAEVRSKLDRLAADRAWLTELLDRLPVPSPSPAVPSAAGPPAATAASPEVPAARAAAEPAASSSGPASSSAPRRRRGTGGPTLVERVVRYLEGRTEPTSVLEVTRMLNNEDDRDRTVSTVVVRNTLEALVARGIAERSKDGRSVHYTLRAAA</sequence>
<proteinExistence type="predicted"/>
<keyword evidence="4" id="KW-1185">Reference proteome</keyword>
<dbReference type="Proteomes" id="UP000749040">
    <property type="component" value="Unassembled WGS sequence"/>
</dbReference>
<evidence type="ECO:0000256" key="1">
    <source>
        <dbReference type="SAM" id="Coils"/>
    </source>
</evidence>
<evidence type="ECO:0000256" key="2">
    <source>
        <dbReference type="SAM" id="MobiDB-lite"/>
    </source>
</evidence>
<dbReference type="RefSeq" id="WP_205355114.1">
    <property type="nucleotide sequence ID" value="NZ_JADKYB010000001.1"/>
</dbReference>
<name>A0ABS2TJR8_9ACTN</name>
<reference evidence="3 4" key="1">
    <citation type="submission" date="2021-01" db="EMBL/GenBank/DDBJ databases">
        <title>Streptomyces acididurans sp. nov., isolated from a peat swamp forest soil.</title>
        <authorList>
            <person name="Chantavorakit T."/>
            <person name="Duangmal K."/>
        </authorList>
    </citation>
    <scope>NUCLEOTIDE SEQUENCE [LARGE SCALE GENOMIC DNA]</scope>
    <source>
        <strain evidence="3 4">KK5PA1</strain>
    </source>
</reference>
<keyword evidence="1" id="KW-0175">Coiled coil</keyword>
<feature type="coiled-coil region" evidence="1">
    <location>
        <begin position="15"/>
        <end position="42"/>
    </location>
</feature>
<evidence type="ECO:0000313" key="4">
    <source>
        <dbReference type="Proteomes" id="UP000749040"/>
    </source>
</evidence>